<reference evidence="3" key="1">
    <citation type="journal article" date="2023" name="Mol. Biol. Evol.">
        <title>Third-Generation Sequencing Reveals the Adaptive Role of the Epigenome in Three Deep-Sea Polychaetes.</title>
        <authorList>
            <person name="Perez M."/>
            <person name="Aroh O."/>
            <person name="Sun Y."/>
            <person name="Lan Y."/>
            <person name="Juniper S.K."/>
            <person name="Young C.R."/>
            <person name="Angers B."/>
            <person name="Qian P.Y."/>
        </authorList>
    </citation>
    <scope>NUCLEOTIDE SEQUENCE</scope>
    <source>
        <strain evidence="3">R07B-5</strain>
    </source>
</reference>
<dbReference type="PANTHER" id="PTHR47510:SF3">
    <property type="entry name" value="ENDO_EXONUCLEASE_PHOSPHATASE DOMAIN-CONTAINING PROTEIN"/>
    <property type="match status" value="1"/>
</dbReference>
<organism evidence="3 4">
    <name type="scientific">Ridgeia piscesae</name>
    <name type="common">Tubeworm</name>
    <dbReference type="NCBI Taxonomy" id="27915"/>
    <lineage>
        <taxon>Eukaryota</taxon>
        <taxon>Metazoa</taxon>
        <taxon>Spiralia</taxon>
        <taxon>Lophotrochozoa</taxon>
        <taxon>Annelida</taxon>
        <taxon>Polychaeta</taxon>
        <taxon>Sedentaria</taxon>
        <taxon>Canalipalpata</taxon>
        <taxon>Sabellida</taxon>
        <taxon>Siboglinidae</taxon>
        <taxon>Ridgeia</taxon>
    </lineage>
</organism>
<dbReference type="InterPro" id="IPR000477">
    <property type="entry name" value="RT_dom"/>
</dbReference>
<sequence length="641" mass="72968">MKMKEACNEVDVKFVDNDANFTFRNGAADDAAFQRDGLHLSESGVGRLLLNLSLPEQPPKQNKRQHQQQHRHVSNATNHDRLPNARVAPDGKWTVVKRRTRLSMGKCAKCGETNHVIMWIKVMPKKTPRKFSCILVACLYYTPKTEYLKIRDHLITNIDTVMRKHPECGVIITGDFNQLRDNFMKTHYRFVQVVNVVTRGQAILDKIWTNMEEVYTPPVTISELGSSDHNMVLLKPKAKNSVDTGCVTRLTVRCMGPKEKATFSMALSAIKWEPLFRLDSCADQYSYYQTVICNLMEICFPTKIVTRHTADKPWVTDWFRDLVRKRQRAHMSGDLNQAKILRNKVNRAASKLKYNFYQTQIAAMHESGSHDWWKHMKTIMGLKTNGKSCMQGLANKTTDGDCGLLANTMNDFFVSVSDHLPRLNKSHKVFDVNEELPDQYVISVCTTFKALESVKANKATGPDNIPAWVLRNYANVLAPPLTAIFNNSLREGVLPMEWKMANVIPLPKTSPPVSIEKDIRPISLTPIAAKVFESIIMKWVDETIEGEIDAKQFGGISGTSTTDVLVELVHMWYKATDKLNSYVRVVMLDFSKAFDLINHHLLLDKLQSYGLLARTYFKGGVKRLNNHSPNIRTYNLQHLSP</sequence>
<dbReference type="InterPro" id="IPR043502">
    <property type="entry name" value="DNA/RNA_pol_sf"/>
</dbReference>
<keyword evidence="4" id="KW-1185">Reference proteome</keyword>
<evidence type="ECO:0000259" key="2">
    <source>
        <dbReference type="Pfam" id="PF00078"/>
    </source>
</evidence>
<accession>A0AAD9JIJ5</accession>
<proteinExistence type="predicted"/>
<feature type="region of interest" description="Disordered" evidence="1">
    <location>
        <begin position="55"/>
        <end position="90"/>
    </location>
</feature>
<dbReference type="SUPFAM" id="SSF56219">
    <property type="entry name" value="DNase I-like"/>
    <property type="match status" value="1"/>
</dbReference>
<comment type="caution">
    <text evidence="3">The sequence shown here is derived from an EMBL/GenBank/DDBJ whole genome shotgun (WGS) entry which is preliminary data.</text>
</comment>
<dbReference type="InterPro" id="IPR036691">
    <property type="entry name" value="Endo/exonu/phosph_ase_sf"/>
</dbReference>
<feature type="compositionally biased region" description="Basic residues" evidence="1">
    <location>
        <begin position="61"/>
        <end position="73"/>
    </location>
</feature>
<evidence type="ECO:0000256" key="1">
    <source>
        <dbReference type="SAM" id="MobiDB-lite"/>
    </source>
</evidence>
<dbReference type="Proteomes" id="UP001209878">
    <property type="component" value="Unassembled WGS sequence"/>
</dbReference>
<dbReference type="AlphaFoldDB" id="A0AAD9JIJ5"/>
<dbReference type="SUPFAM" id="SSF56672">
    <property type="entry name" value="DNA/RNA polymerases"/>
    <property type="match status" value="1"/>
</dbReference>
<feature type="domain" description="Reverse transcriptase" evidence="2">
    <location>
        <begin position="508"/>
        <end position="627"/>
    </location>
</feature>
<name>A0AAD9JIJ5_RIDPI</name>
<dbReference type="EMBL" id="JAODUO010002270">
    <property type="protein sequence ID" value="KAK2153676.1"/>
    <property type="molecule type" value="Genomic_DNA"/>
</dbReference>
<dbReference type="Pfam" id="PF00078">
    <property type="entry name" value="RVT_1"/>
    <property type="match status" value="1"/>
</dbReference>
<gene>
    <name evidence="3" type="ORF">NP493_2275g00012</name>
</gene>
<evidence type="ECO:0000313" key="3">
    <source>
        <dbReference type="EMBL" id="KAK2153676.1"/>
    </source>
</evidence>
<protein>
    <recommendedName>
        <fullName evidence="2">Reverse transcriptase domain-containing protein</fullName>
    </recommendedName>
</protein>
<evidence type="ECO:0000313" key="4">
    <source>
        <dbReference type="Proteomes" id="UP001209878"/>
    </source>
</evidence>
<dbReference type="PANTHER" id="PTHR47510">
    <property type="entry name" value="REVERSE TRANSCRIPTASE DOMAIN-CONTAINING PROTEIN"/>
    <property type="match status" value="1"/>
</dbReference>